<dbReference type="EMBL" id="QWIN01000066">
    <property type="protein sequence ID" value="RMY60409.1"/>
    <property type="molecule type" value="Genomic_DNA"/>
</dbReference>
<feature type="domain" description="DUF7730" evidence="2">
    <location>
        <begin position="47"/>
        <end position="228"/>
    </location>
</feature>
<name>A0A3M7D7Z8_HORWE</name>
<organism evidence="3 4">
    <name type="scientific">Hortaea werneckii</name>
    <name type="common">Black yeast</name>
    <name type="synonym">Cladosporium werneckii</name>
    <dbReference type="NCBI Taxonomy" id="91943"/>
    <lineage>
        <taxon>Eukaryota</taxon>
        <taxon>Fungi</taxon>
        <taxon>Dikarya</taxon>
        <taxon>Ascomycota</taxon>
        <taxon>Pezizomycotina</taxon>
        <taxon>Dothideomycetes</taxon>
        <taxon>Dothideomycetidae</taxon>
        <taxon>Mycosphaerellales</taxon>
        <taxon>Teratosphaeriaceae</taxon>
        <taxon>Hortaea</taxon>
    </lineage>
</organism>
<protein>
    <recommendedName>
        <fullName evidence="2">DUF7730 domain-containing protein</fullName>
    </recommendedName>
</protein>
<reference evidence="3 4" key="1">
    <citation type="journal article" date="2018" name="BMC Genomics">
        <title>Genomic evidence for intraspecific hybridization in a clonal and extremely halotolerant yeast.</title>
        <authorList>
            <person name="Gostincar C."/>
            <person name="Stajich J.E."/>
            <person name="Zupancic J."/>
            <person name="Zalar P."/>
            <person name="Gunde-Cimerman N."/>
        </authorList>
    </citation>
    <scope>NUCLEOTIDE SEQUENCE [LARGE SCALE GENOMIC DNA]</scope>
    <source>
        <strain evidence="3 4">EXF-151</strain>
    </source>
</reference>
<dbReference type="VEuPathDB" id="FungiDB:BTJ68_00245"/>
<evidence type="ECO:0000259" key="2">
    <source>
        <dbReference type="Pfam" id="PF24864"/>
    </source>
</evidence>
<comment type="caution">
    <text evidence="3">The sequence shown here is derived from an EMBL/GenBank/DDBJ whole genome shotgun (WGS) entry which is preliminary data.</text>
</comment>
<dbReference type="InterPro" id="IPR056632">
    <property type="entry name" value="DUF7730"/>
</dbReference>
<dbReference type="OrthoDB" id="5413827at2759"/>
<dbReference type="PANTHER" id="PTHR38790:SF4">
    <property type="entry name" value="2EXR DOMAIN-CONTAINING PROTEIN"/>
    <property type="match status" value="1"/>
</dbReference>
<dbReference type="Proteomes" id="UP000270230">
    <property type="component" value="Unassembled WGS sequence"/>
</dbReference>
<dbReference type="Pfam" id="PF24864">
    <property type="entry name" value="DUF7730"/>
    <property type="match status" value="1"/>
</dbReference>
<evidence type="ECO:0000313" key="3">
    <source>
        <dbReference type="EMBL" id="RMY60409.1"/>
    </source>
</evidence>
<accession>A0A3M7D7Z8</accession>
<dbReference type="AlphaFoldDB" id="A0A3M7D7Z8"/>
<gene>
    <name evidence="3" type="ORF">D0865_01548</name>
</gene>
<feature type="region of interest" description="Disordered" evidence="1">
    <location>
        <begin position="1"/>
        <end position="38"/>
    </location>
</feature>
<evidence type="ECO:0000313" key="4">
    <source>
        <dbReference type="Proteomes" id="UP000270230"/>
    </source>
</evidence>
<evidence type="ECO:0000256" key="1">
    <source>
        <dbReference type="SAM" id="MobiDB-lite"/>
    </source>
</evidence>
<sequence>MSYGSRKRQALPDGTDTDVMPRPRKRATLAGSHHSPPSIRQIQARNNRDSPFLRLPSEIRNRIYDLALGSRVIHVTTKECRKTDYGAYPGGRLYRRIYTSSDRYVKFLHVVCREPVDAEEFIYRNSMDPSQPKTPCYGSRHEDCYSFIGYSPALGDQPGDTDCADRKTQATRSLTMGLTRVSRDIHRETALIPYANNTFAFHKCAEMDLFVTKILLAPQRAAIKTIQIYGYGDAVYRCSSITGQVAKVLTGLHTLRLNLPGWILKTNGQKLYRMFDKGFETLRVICEDNNYHKFRSNSKEELRKFAEQIEKELMKRA</sequence>
<proteinExistence type="predicted"/>
<dbReference type="PANTHER" id="PTHR38790">
    <property type="entry name" value="2EXR DOMAIN-CONTAINING PROTEIN-RELATED"/>
    <property type="match status" value="1"/>
</dbReference>